<dbReference type="Proteomes" id="UP000600565">
    <property type="component" value="Unassembled WGS sequence"/>
</dbReference>
<name>A0ABR8XIR8_9BACL</name>
<evidence type="ECO:0000259" key="4">
    <source>
        <dbReference type="Pfam" id="PF00535"/>
    </source>
</evidence>
<reference evidence="5 6" key="1">
    <citation type="submission" date="2020-08" db="EMBL/GenBank/DDBJ databases">
        <title>A Genomic Blueprint of the Chicken Gut Microbiome.</title>
        <authorList>
            <person name="Gilroy R."/>
            <person name="Ravi A."/>
            <person name="Getino M."/>
            <person name="Pursley I."/>
            <person name="Horton D.L."/>
            <person name="Alikhan N.-F."/>
            <person name="Baker D."/>
            <person name="Gharbi K."/>
            <person name="Hall N."/>
            <person name="Watson M."/>
            <person name="Adriaenssens E.M."/>
            <person name="Foster-Nyarko E."/>
            <person name="Jarju S."/>
            <person name="Secka A."/>
            <person name="Antonio M."/>
            <person name="Oren A."/>
            <person name="Chaudhuri R."/>
            <person name="La Ragione R.M."/>
            <person name="Hildebrand F."/>
            <person name="Pallen M.J."/>
        </authorList>
    </citation>
    <scope>NUCLEOTIDE SEQUENCE [LARGE SCALE GENOMIC DNA]</scope>
    <source>
        <strain evidence="5 6">Sa1YVA6</strain>
    </source>
</reference>
<feature type="domain" description="Glycosyltransferase 2-like" evidence="4">
    <location>
        <begin position="7"/>
        <end position="170"/>
    </location>
</feature>
<evidence type="ECO:0000256" key="1">
    <source>
        <dbReference type="ARBA" id="ARBA00006739"/>
    </source>
</evidence>
<dbReference type="InterPro" id="IPR029044">
    <property type="entry name" value="Nucleotide-diphossugar_trans"/>
</dbReference>
<dbReference type="InterPro" id="IPR001173">
    <property type="entry name" value="Glyco_trans_2-like"/>
</dbReference>
<dbReference type="Gene3D" id="3.90.550.10">
    <property type="entry name" value="Spore Coat Polysaccharide Biosynthesis Protein SpsA, Chain A"/>
    <property type="match status" value="1"/>
</dbReference>
<proteinExistence type="inferred from homology"/>
<keyword evidence="2" id="KW-0328">Glycosyltransferase</keyword>
<dbReference type="CDD" id="cd00761">
    <property type="entry name" value="Glyco_tranf_GTA_type"/>
    <property type="match status" value="1"/>
</dbReference>
<dbReference type="PANTHER" id="PTHR22916:SF51">
    <property type="entry name" value="GLYCOSYLTRANSFERASE EPSH-RELATED"/>
    <property type="match status" value="1"/>
</dbReference>
<keyword evidence="6" id="KW-1185">Reference proteome</keyword>
<comment type="similarity">
    <text evidence="1">Belongs to the glycosyltransferase 2 family.</text>
</comment>
<evidence type="ECO:0000313" key="5">
    <source>
        <dbReference type="EMBL" id="MBD8031830.1"/>
    </source>
</evidence>
<accession>A0ABR8XIR8</accession>
<evidence type="ECO:0000256" key="2">
    <source>
        <dbReference type="ARBA" id="ARBA00022676"/>
    </source>
</evidence>
<evidence type="ECO:0000256" key="3">
    <source>
        <dbReference type="ARBA" id="ARBA00022679"/>
    </source>
</evidence>
<dbReference type="PANTHER" id="PTHR22916">
    <property type="entry name" value="GLYCOSYLTRANSFERASE"/>
    <property type="match status" value="1"/>
</dbReference>
<organism evidence="5 6">
    <name type="scientific">Solibacillus merdavium</name>
    <dbReference type="NCBI Taxonomy" id="2762218"/>
    <lineage>
        <taxon>Bacteria</taxon>
        <taxon>Bacillati</taxon>
        <taxon>Bacillota</taxon>
        <taxon>Bacilli</taxon>
        <taxon>Bacillales</taxon>
        <taxon>Caryophanaceae</taxon>
        <taxon>Solibacillus</taxon>
    </lineage>
</organism>
<dbReference type="SUPFAM" id="SSF53448">
    <property type="entry name" value="Nucleotide-diphospho-sugar transferases"/>
    <property type="match status" value="1"/>
</dbReference>
<evidence type="ECO:0000313" key="6">
    <source>
        <dbReference type="Proteomes" id="UP000600565"/>
    </source>
</evidence>
<sequence length="317" mass="37752">MIPVVSIIVATNSMEGSVKQCLHSLQNQSLQAIEVLIINHAFTDDTVRLCEEFIKEDDRFRLIACDQPSLSEARNNGIKEAKGKYIAFIDGNDFVEYTMYEKLVQRAEQKYADFVLCGYTKYWPETNRKKHYKINEALLSNSNPVDYFLAKHNEAYVVAWNKLFLRKIIQDEQLYFENRTFFEDVGFVARYLSFAKKIAIVNEPQYNYVQSEGRPTKIYNPSIAQSHEQTYSQLKQFFDKRQYRNVIEALNLRLYIYRYHYVLLTTSNTRHLKSLERQIIRESKNFSQLPWKHRMMKPLVRLRIYPTFFRLVRKVKV</sequence>
<dbReference type="Pfam" id="PF00535">
    <property type="entry name" value="Glycos_transf_2"/>
    <property type="match status" value="1"/>
</dbReference>
<comment type="caution">
    <text evidence="5">The sequence shown here is derived from an EMBL/GenBank/DDBJ whole genome shotgun (WGS) entry which is preliminary data.</text>
</comment>
<keyword evidence="3" id="KW-0808">Transferase</keyword>
<protein>
    <submittedName>
        <fullName evidence="5">Glycosyltransferase family 2 protein</fullName>
    </submittedName>
</protein>
<dbReference type="RefSeq" id="WP_191702448.1">
    <property type="nucleotide sequence ID" value="NZ_JACSPW010000001.1"/>
</dbReference>
<gene>
    <name evidence="5" type="ORF">H9632_02035</name>
</gene>
<dbReference type="EMBL" id="JACSPW010000001">
    <property type="protein sequence ID" value="MBD8031830.1"/>
    <property type="molecule type" value="Genomic_DNA"/>
</dbReference>